<evidence type="ECO:0000313" key="2">
    <source>
        <dbReference type="Proteomes" id="UP000647416"/>
    </source>
</evidence>
<dbReference type="AlphaFoldDB" id="A0A926F9U8"/>
<proteinExistence type="predicted"/>
<comment type="caution">
    <text evidence="1">The sequence shown here is derived from an EMBL/GenBank/DDBJ whole genome shotgun (WGS) entry which is preliminary data.</text>
</comment>
<keyword evidence="2" id="KW-1185">Reference proteome</keyword>
<name>A0A926F9U8_9FIRM</name>
<dbReference type="Pfam" id="PF14198">
    <property type="entry name" value="TnpV"/>
    <property type="match status" value="1"/>
</dbReference>
<dbReference type="RefSeq" id="WP_262432659.1">
    <property type="nucleotide sequence ID" value="NZ_JACRTE010000025.1"/>
</dbReference>
<dbReference type="EMBL" id="JACRTE010000025">
    <property type="protein sequence ID" value="MBC8597371.1"/>
    <property type="molecule type" value="Genomic_DNA"/>
</dbReference>
<gene>
    <name evidence="1" type="ORF">H8706_10935</name>
</gene>
<sequence>MKSIFEQSGGTYTKVEDYYIPNITVPDTKKYNIGKYGNLRKIFLKEHHKSYYTALFMEGKLFEHPAEIDETCHKCLKDMVTKMAEQEGVTEQLKATDQMLWVRKMNSIHNRAEALYCKGWYSYHT</sequence>
<dbReference type="InterPro" id="IPR026989">
    <property type="entry name" value="TnpV"/>
</dbReference>
<organism evidence="1 2">
    <name type="scientific">Qingrenia yutianensis</name>
    <dbReference type="NCBI Taxonomy" id="2763676"/>
    <lineage>
        <taxon>Bacteria</taxon>
        <taxon>Bacillati</taxon>
        <taxon>Bacillota</taxon>
        <taxon>Clostridia</taxon>
        <taxon>Eubacteriales</taxon>
        <taxon>Oscillospiraceae</taxon>
        <taxon>Qingrenia</taxon>
    </lineage>
</organism>
<protein>
    <submittedName>
        <fullName evidence="1">TnpV protein</fullName>
    </submittedName>
</protein>
<reference evidence="1" key="1">
    <citation type="submission" date="2020-08" db="EMBL/GenBank/DDBJ databases">
        <title>Genome public.</title>
        <authorList>
            <person name="Liu C."/>
            <person name="Sun Q."/>
        </authorList>
    </citation>
    <scope>NUCLEOTIDE SEQUENCE</scope>
    <source>
        <strain evidence="1">NSJ-50</strain>
    </source>
</reference>
<dbReference type="Proteomes" id="UP000647416">
    <property type="component" value="Unassembled WGS sequence"/>
</dbReference>
<evidence type="ECO:0000313" key="1">
    <source>
        <dbReference type="EMBL" id="MBC8597371.1"/>
    </source>
</evidence>
<accession>A0A926F9U8</accession>